<evidence type="ECO:0000256" key="10">
    <source>
        <dbReference type="ARBA" id="ARBA00023180"/>
    </source>
</evidence>
<dbReference type="Proteomes" id="UP000053555">
    <property type="component" value="Unassembled WGS sequence"/>
</dbReference>
<keyword evidence="9 12" id="KW-0675">Receptor</keyword>
<dbReference type="Pfam" id="PF00560">
    <property type="entry name" value="LRR_1"/>
    <property type="match status" value="4"/>
</dbReference>
<dbReference type="InterPro" id="IPR032675">
    <property type="entry name" value="LRR_dom_sf"/>
</dbReference>
<dbReference type="GO" id="GO:0004714">
    <property type="term" value="F:transmembrane receptor protein tyrosine kinase activity"/>
    <property type="evidence" value="ECO:0007669"/>
    <property type="project" value="UniProtKB-EC"/>
</dbReference>
<evidence type="ECO:0000256" key="2">
    <source>
        <dbReference type="ARBA" id="ARBA00009592"/>
    </source>
</evidence>
<keyword evidence="3" id="KW-1003">Cell membrane</keyword>
<dbReference type="PANTHER" id="PTHR27004">
    <property type="entry name" value="RECEPTOR-LIKE PROTEIN 12 ISOFORM X1"/>
    <property type="match status" value="1"/>
</dbReference>
<evidence type="ECO:0000256" key="11">
    <source>
        <dbReference type="SAM" id="Phobius"/>
    </source>
</evidence>
<gene>
    <name evidence="12" type="ORF">glysoja_046393</name>
</gene>
<evidence type="ECO:0000256" key="9">
    <source>
        <dbReference type="ARBA" id="ARBA00023170"/>
    </source>
</evidence>
<evidence type="ECO:0000256" key="1">
    <source>
        <dbReference type="ARBA" id="ARBA00004251"/>
    </source>
</evidence>
<organism evidence="12">
    <name type="scientific">Glycine soja</name>
    <name type="common">Wild soybean</name>
    <dbReference type="NCBI Taxonomy" id="3848"/>
    <lineage>
        <taxon>Eukaryota</taxon>
        <taxon>Viridiplantae</taxon>
        <taxon>Streptophyta</taxon>
        <taxon>Embryophyta</taxon>
        <taxon>Tracheophyta</taxon>
        <taxon>Spermatophyta</taxon>
        <taxon>Magnoliopsida</taxon>
        <taxon>eudicotyledons</taxon>
        <taxon>Gunneridae</taxon>
        <taxon>Pentapetalae</taxon>
        <taxon>rosids</taxon>
        <taxon>fabids</taxon>
        <taxon>Fabales</taxon>
        <taxon>Fabaceae</taxon>
        <taxon>Papilionoideae</taxon>
        <taxon>50 kb inversion clade</taxon>
        <taxon>NPAAA clade</taxon>
        <taxon>indigoferoid/millettioid clade</taxon>
        <taxon>Phaseoleae</taxon>
        <taxon>Glycine</taxon>
        <taxon>Glycine subgen. Soja</taxon>
    </lineage>
</organism>
<comment type="subcellular location">
    <subcellularLocation>
        <location evidence="1">Cell membrane</location>
        <topology evidence="1">Single-pass type I membrane protein</topology>
    </subcellularLocation>
</comment>
<dbReference type="GO" id="GO:0005886">
    <property type="term" value="C:plasma membrane"/>
    <property type="evidence" value="ECO:0007669"/>
    <property type="project" value="UniProtKB-SubCell"/>
</dbReference>
<keyword evidence="6" id="KW-0677">Repeat</keyword>
<dbReference type="AlphaFoldDB" id="A0A0B2QW37"/>
<dbReference type="PRINTS" id="PR00019">
    <property type="entry name" value="LEURICHRPT"/>
</dbReference>
<evidence type="ECO:0000256" key="5">
    <source>
        <dbReference type="ARBA" id="ARBA00022692"/>
    </source>
</evidence>
<reference evidence="12" key="1">
    <citation type="submission" date="2014-07" db="EMBL/GenBank/DDBJ databases">
        <title>Identification of a novel salt tolerance gene in wild soybean by whole-genome sequencing.</title>
        <authorList>
            <person name="Lam H.-M."/>
            <person name="Qi X."/>
            <person name="Li M.-W."/>
            <person name="Liu X."/>
            <person name="Xie M."/>
            <person name="Ni M."/>
            <person name="Xu X."/>
        </authorList>
    </citation>
    <scope>NUCLEOTIDE SEQUENCE [LARGE SCALE GENOMIC DNA]</scope>
    <source>
        <tissue evidence="12">Root</tissue>
    </source>
</reference>
<dbReference type="EC" id="2.7.10.1" evidence="12"/>
<evidence type="ECO:0000256" key="6">
    <source>
        <dbReference type="ARBA" id="ARBA00022737"/>
    </source>
</evidence>
<name>A0A0B2QW37_GLYSO</name>
<dbReference type="InterPro" id="IPR001611">
    <property type="entry name" value="Leu-rich_rpt"/>
</dbReference>
<evidence type="ECO:0000256" key="3">
    <source>
        <dbReference type="ARBA" id="ARBA00022475"/>
    </source>
</evidence>
<proteinExistence type="inferred from homology"/>
<dbReference type="PROSITE" id="PS51450">
    <property type="entry name" value="LRR"/>
    <property type="match status" value="1"/>
</dbReference>
<comment type="similarity">
    <text evidence="2">Belongs to the RLP family.</text>
</comment>
<keyword evidence="8 11" id="KW-0472">Membrane</keyword>
<feature type="transmembrane region" description="Helical" evidence="11">
    <location>
        <begin position="188"/>
        <end position="208"/>
    </location>
</feature>
<keyword evidence="4" id="KW-0433">Leucine-rich repeat</keyword>
<protein>
    <submittedName>
        <fullName evidence="12">Receptor-like protein 12</fullName>
        <ecNumber evidence="12">2.7.10.1</ecNumber>
    </submittedName>
</protein>
<dbReference type="Gene3D" id="3.80.10.10">
    <property type="entry name" value="Ribonuclease Inhibitor"/>
    <property type="match status" value="1"/>
</dbReference>
<accession>A0A0B2QW37</accession>
<dbReference type="SUPFAM" id="SSF52058">
    <property type="entry name" value="L domain-like"/>
    <property type="match status" value="1"/>
</dbReference>
<evidence type="ECO:0000256" key="7">
    <source>
        <dbReference type="ARBA" id="ARBA00022989"/>
    </source>
</evidence>
<sequence>MKKIVVLDTDRQYMKVPSNVSEYADSVTITSKAITMTMDRIRKDFVSIDLSQNRFEGKIPSVIGELHSLRGLNLSHNRLRGPIPNSMGNLTNLESLDLSSNMLTGRIPTGLTNLNFLEVLNLSNNHFVGEIPQGKQFSTFSNDSYEGNLGLCGLPLTTECSKDPKQHSPASLTFRGEQGFGFGWKPVAIGYGCGMVFGVGMGCCVLLIGKPQWIVRMVGGQLNKKVKRKTRMRSNENGSRMN</sequence>
<keyword evidence="7 11" id="KW-1133">Transmembrane helix</keyword>
<keyword evidence="12" id="KW-0808">Transferase</keyword>
<dbReference type="FunFam" id="3.80.10.10:FF:000111">
    <property type="entry name" value="LRR receptor-like serine/threonine-protein kinase ERECTA"/>
    <property type="match status" value="1"/>
</dbReference>
<evidence type="ECO:0000256" key="8">
    <source>
        <dbReference type="ARBA" id="ARBA00023136"/>
    </source>
</evidence>
<evidence type="ECO:0000256" key="4">
    <source>
        <dbReference type="ARBA" id="ARBA00022614"/>
    </source>
</evidence>
<evidence type="ECO:0000313" key="12">
    <source>
        <dbReference type="EMBL" id="KHN24234.1"/>
    </source>
</evidence>
<dbReference type="EMBL" id="KN655594">
    <property type="protein sequence ID" value="KHN24234.1"/>
    <property type="molecule type" value="Genomic_DNA"/>
</dbReference>
<keyword evidence="5 11" id="KW-0812">Transmembrane</keyword>
<dbReference type="PANTHER" id="PTHR27004:SF428">
    <property type="entry name" value="OS01G0160600 PROTEIN"/>
    <property type="match status" value="1"/>
</dbReference>
<keyword evidence="10" id="KW-0325">Glycoprotein</keyword>